<evidence type="ECO:0000313" key="7">
    <source>
        <dbReference type="EMBL" id="PMD37522.1"/>
    </source>
</evidence>
<evidence type="ECO:0000256" key="3">
    <source>
        <dbReference type="ARBA" id="ARBA00022630"/>
    </source>
</evidence>
<dbReference type="GO" id="GO:0016491">
    <property type="term" value="F:oxidoreductase activity"/>
    <property type="evidence" value="ECO:0007669"/>
    <property type="project" value="UniProtKB-KW"/>
</dbReference>
<protein>
    <submittedName>
        <fullName evidence="7">FAD binding domain-containing protein</fullName>
    </submittedName>
</protein>
<sequence>MQAGSDSREFRLSRFLSSCVFVLSNTSSKKCKVFPGDATYPDDGTWAFVNSTTSNGGLIKTIPIGAPCYPGSEYNVYNADRCTYITNQWSNSSLHMEDPTSMMSPVFEGLTCLPPALADFSTGQGVNCTIGGYPSYVINASAVRDVQVGVNFARNTGIRLVIKNTGHDFSGKSGGAGALSIWTHHFKDIAFLPSFNDGAGYVGPAFKAGSGVQAWEIFEAASTQGLVVVGGEGRTVGVMGGYIQGGGHSPLSSIYGIAADHALSMEVVLASGEFVTASATQNSDLFWALRGGGGSTFGIVTSVIVKAHPDFPVTVTSFAFGGVDPTTSYNATWAGIRAFFTHFIDFSSAGTYSYFDVVPSPVPIFEMAPFFAPNLTIAATQAFLKPWFDTLAAAGITLAPQFNYYTNYLSAWTANFPQEVVRRDQGATGSRLFPRQNWENATLFNATFDAWKASIDAGCFAISFNFAPTLAAGGYPNNSVNPAFRNTVVHSIQSVGWAQNDTDATIEMQLNLLAERQAAWKSVSPGAGSYLGESDRAEVDFQQSFYGDFYPRLLQIKKEVDPDDVFWAKTAVGSEGWDTVTKDVYNDENGPLCRT</sequence>
<evidence type="ECO:0000256" key="1">
    <source>
        <dbReference type="ARBA" id="ARBA00001974"/>
    </source>
</evidence>
<dbReference type="Pfam" id="PF01565">
    <property type="entry name" value="FAD_binding_4"/>
    <property type="match status" value="1"/>
</dbReference>
<comment type="cofactor">
    <cofactor evidence="1">
        <name>FAD</name>
        <dbReference type="ChEBI" id="CHEBI:57692"/>
    </cofactor>
</comment>
<dbReference type="InterPro" id="IPR050416">
    <property type="entry name" value="FAD-linked_Oxidoreductase"/>
</dbReference>
<dbReference type="OrthoDB" id="9983560at2759"/>
<feature type="domain" description="FAD-binding PCMH-type" evidence="6">
    <location>
        <begin position="130"/>
        <end position="310"/>
    </location>
</feature>
<dbReference type="AlphaFoldDB" id="A0A2J6RG74"/>
<dbReference type="InterPro" id="IPR012951">
    <property type="entry name" value="BBE"/>
</dbReference>
<dbReference type="Proteomes" id="UP000235786">
    <property type="component" value="Unassembled WGS sequence"/>
</dbReference>
<dbReference type="SUPFAM" id="SSF56176">
    <property type="entry name" value="FAD-binding/transporter-associated domain-like"/>
    <property type="match status" value="1"/>
</dbReference>
<dbReference type="PANTHER" id="PTHR42973:SF39">
    <property type="entry name" value="FAD-BINDING PCMH-TYPE DOMAIN-CONTAINING PROTEIN"/>
    <property type="match status" value="1"/>
</dbReference>
<organism evidence="7 8">
    <name type="scientific">Hyaloscypha variabilis (strain UAMH 11265 / GT02V1 / F)</name>
    <name type="common">Meliniomyces variabilis</name>
    <dbReference type="NCBI Taxonomy" id="1149755"/>
    <lineage>
        <taxon>Eukaryota</taxon>
        <taxon>Fungi</taxon>
        <taxon>Dikarya</taxon>
        <taxon>Ascomycota</taxon>
        <taxon>Pezizomycotina</taxon>
        <taxon>Leotiomycetes</taxon>
        <taxon>Helotiales</taxon>
        <taxon>Hyaloscyphaceae</taxon>
        <taxon>Hyaloscypha</taxon>
        <taxon>Hyaloscypha variabilis</taxon>
    </lineage>
</organism>
<dbReference type="InterPro" id="IPR006094">
    <property type="entry name" value="Oxid_FAD_bind_N"/>
</dbReference>
<proteinExistence type="inferred from homology"/>
<dbReference type="Pfam" id="PF08031">
    <property type="entry name" value="BBE"/>
    <property type="match status" value="1"/>
</dbReference>
<dbReference type="GO" id="GO:0071949">
    <property type="term" value="F:FAD binding"/>
    <property type="evidence" value="ECO:0007669"/>
    <property type="project" value="InterPro"/>
</dbReference>
<evidence type="ECO:0000313" key="8">
    <source>
        <dbReference type="Proteomes" id="UP000235786"/>
    </source>
</evidence>
<dbReference type="InterPro" id="IPR016166">
    <property type="entry name" value="FAD-bd_PCMH"/>
</dbReference>
<gene>
    <name evidence="7" type="ORF">L207DRAFT_555926</name>
</gene>
<dbReference type="PROSITE" id="PS51387">
    <property type="entry name" value="FAD_PCMH"/>
    <property type="match status" value="1"/>
</dbReference>
<dbReference type="InterPro" id="IPR036318">
    <property type="entry name" value="FAD-bd_PCMH-like_sf"/>
</dbReference>
<evidence type="ECO:0000256" key="4">
    <source>
        <dbReference type="ARBA" id="ARBA00022827"/>
    </source>
</evidence>
<name>A0A2J6RG74_HYAVF</name>
<dbReference type="Gene3D" id="3.30.465.10">
    <property type="match status" value="2"/>
</dbReference>
<dbReference type="InterPro" id="IPR016169">
    <property type="entry name" value="FAD-bd_PCMH_sub2"/>
</dbReference>
<evidence type="ECO:0000256" key="2">
    <source>
        <dbReference type="ARBA" id="ARBA00005466"/>
    </source>
</evidence>
<reference evidence="7 8" key="1">
    <citation type="submission" date="2016-04" db="EMBL/GenBank/DDBJ databases">
        <title>A degradative enzymes factory behind the ericoid mycorrhizal symbiosis.</title>
        <authorList>
            <consortium name="DOE Joint Genome Institute"/>
            <person name="Martino E."/>
            <person name="Morin E."/>
            <person name="Grelet G."/>
            <person name="Kuo A."/>
            <person name="Kohler A."/>
            <person name="Daghino S."/>
            <person name="Barry K."/>
            <person name="Choi C."/>
            <person name="Cichocki N."/>
            <person name="Clum A."/>
            <person name="Copeland A."/>
            <person name="Hainaut M."/>
            <person name="Haridas S."/>
            <person name="Labutti K."/>
            <person name="Lindquist E."/>
            <person name="Lipzen A."/>
            <person name="Khouja H.-R."/>
            <person name="Murat C."/>
            <person name="Ohm R."/>
            <person name="Olson A."/>
            <person name="Spatafora J."/>
            <person name="Veneault-Fourrey C."/>
            <person name="Henrissat B."/>
            <person name="Grigoriev I."/>
            <person name="Martin F."/>
            <person name="Perotto S."/>
        </authorList>
    </citation>
    <scope>NUCLEOTIDE SEQUENCE [LARGE SCALE GENOMIC DNA]</scope>
    <source>
        <strain evidence="7 8">F</strain>
    </source>
</reference>
<keyword evidence="3" id="KW-0285">Flavoprotein</keyword>
<dbReference type="PANTHER" id="PTHR42973">
    <property type="entry name" value="BINDING OXIDOREDUCTASE, PUTATIVE (AFU_ORTHOLOGUE AFUA_1G17690)-RELATED"/>
    <property type="match status" value="1"/>
</dbReference>
<dbReference type="Gene3D" id="3.40.462.20">
    <property type="match status" value="1"/>
</dbReference>
<keyword evidence="4" id="KW-0274">FAD</keyword>
<accession>A0A2J6RG74</accession>
<comment type="similarity">
    <text evidence="2">Belongs to the oxygen-dependent FAD-linked oxidoreductase family.</text>
</comment>
<keyword evidence="5" id="KW-0560">Oxidoreductase</keyword>
<evidence type="ECO:0000259" key="6">
    <source>
        <dbReference type="PROSITE" id="PS51387"/>
    </source>
</evidence>
<evidence type="ECO:0000256" key="5">
    <source>
        <dbReference type="ARBA" id="ARBA00023002"/>
    </source>
</evidence>
<dbReference type="STRING" id="1149755.A0A2J6RG74"/>
<dbReference type="EMBL" id="KZ613949">
    <property type="protein sequence ID" value="PMD37522.1"/>
    <property type="molecule type" value="Genomic_DNA"/>
</dbReference>
<keyword evidence="8" id="KW-1185">Reference proteome</keyword>